<gene>
    <name evidence="1" type="ORF">LMI_2332</name>
    <name evidence="2" type="ORF">SAMN02982997_01807</name>
</gene>
<dbReference type="HOGENOM" id="CLU_146690_1_0_6"/>
<evidence type="ECO:0000313" key="1">
    <source>
        <dbReference type="EMBL" id="CEG61600.1"/>
    </source>
</evidence>
<accession>A0A098GHX8</accession>
<dbReference type="OrthoDB" id="5625523at2"/>
<dbReference type="Proteomes" id="UP000182998">
    <property type="component" value="Unassembled WGS sequence"/>
</dbReference>
<reference evidence="1" key="1">
    <citation type="submission" date="2014-09" db="EMBL/GenBank/DDBJ databases">
        <authorList>
            <person name="GOMEZ-VALERO Laura"/>
        </authorList>
    </citation>
    <scope>NUCLEOTIDE SEQUENCE</scope>
    <source>
        <strain evidence="1">ATCC33218</strain>
    </source>
</reference>
<protein>
    <recommendedName>
        <fullName evidence="5">DUF1840 domain-containing protein</fullName>
    </recommendedName>
</protein>
<dbReference type="AlphaFoldDB" id="A0A098GHX8"/>
<evidence type="ECO:0000313" key="4">
    <source>
        <dbReference type="Proteomes" id="UP000182998"/>
    </source>
</evidence>
<dbReference type="Pfam" id="PF08895">
    <property type="entry name" value="DUF1840"/>
    <property type="match status" value="1"/>
</dbReference>
<dbReference type="RefSeq" id="WP_045099813.1">
    <property type="nucleotide sequence ID" value="NZ_CP020614.1"/>
</dbReference>
<sequence length="103" mass="11480">MLVTFSCDAYENITMFGDIAKRLLSLMGHSGTVPGAIVAEEVPEALARLEQAIAQTKQKEPQKIKTEEDDNFQDDQVSLAHRAFPLINMLKAASKNKCNVMWK</sequence>
<dbReference type="PATRIC" id="fig|451.8.peg.2949"/>
<dbReference type="Proteomes" id="UP000032414">
    <property type="component" value="Chromosome I"/>
</dbReference>
<organism evidence="1 3">
    <name type="scientific">Legionella micdadei</name>
    <name type="common">Tatlockia micdadei</name>
    <dbReference type="NCBI Taxonomy" id="451"/>
    <lineage>
        <taxon>Bacteria</taxon>
        <taxon>Pseudomonadati</taxon>
        <taxon>Pseudomonadota</taxon>
        <taxon>Gammaproteobacteria</taxon>
        <taxon>Legionellales</taxon>
        <taxon>Legionellaceae</taxon>
        <taxon>Legionella</taxon>
    </lineage>
</organism>
<name>A0A098GHX8_LEGMI</name>
<proteinExistence type="predicted"/>
<keyword evidence="4" id="KW-1185">Reference proteome</keyword>
<dbReference type="KEGG" id="tmc:LMI_2332"/>
<dbReference type="EMBL" id="FMVN01000008">
    <property type="protein sequence ID" value="SCY46875.1"/>
    <property type="molecule type" value="Genomic_DNA"/>
</dbReference>
<reference evidence="3" key="2">
    <citation type="submission" date="2014-09" db="EMBL/GenBank/DDBJ databases">
        <authorList>
            <person name="Gomez-Valero L."/>
        </authorList>
    </citation>
    <scope>NUCLEOTIDE SEQUENCE [LARGE SCALE GENOMIC DNA]</scope>
    <source>
        <strain evidence="3">ATCC33218</strain>
    </source>
</reference>
<dbReference type="InterPro" id="IPR014991">
    <property type="entry name" value="DUF1840"/>
</dbReference>
<evidence type="ECO:0000313" key="3">
    <source>
        <dbReference type="Proteomes" id="UP000032414"/>
    </source>
</evidence>
<reference evidence="2 4" key="3">
    <citation type="submission" date="2016-10" db="EMBL/GenBank/DDBJ databases">
        <authorList>
            <person name="Varghese N."/>
            <person name="Submissions S."/>
        </authorList>
    </citation>
    <scope>NUCLEOTIDE SEQUENCE [LARGE SCALE GENOMIC DNA]</scope>
    <source>
        <strain evidence="2 4">ATCC 33218</strain>
    </source>
</reference>
<evidence type="ECO:0000313" key="2">
    <source>
        <dbReference type="EMBL" id="SCY46875.1"/>
    </source>
</evidence>
<evidence type="ECO:0008006" key="5">
    <source>
        <dbReference type="Google" id="ProtNLM"/>
    </source>
</evidence>
<dbReference type="STRING" id="451.B6N58_04510"/>
<dbReference type="EMBL" id="LN614830">
    <property type="protein sequence ID" value="CEG61600.1"/>
    <property type="molecule type" value="Genomic_DNA"/>
</dbReference>